<reference evidence="4" key="1">
    <citation type="submission" date="2021-07" db="EMBL/GenBank/DDBJ databases">
        <title>Roseobacter insulae sp. nov., isolated from a tidal flat.</title>
        <authorList>
            <person name="Park S."/>
            <person name="Yoon J.-H."/>
        </authorList>
    </citation>
    <scope>NUCLEOTIDE SEQUENCE</scope>
    <source>
        <strain evidence="4">YSTF-M11</strain>
    </source>
</reference>
<dbReference type="Pfam" id="PF04773">
    <property type="entry name" value="FecR"/>
    <property type="match status" value="1"/>
</dbReference>
<evidence type="ECO:0000256" key="1">
    <source>
        <dbReference type="SAM" id="MobiDB-lite"/>
    </source>
</evidence>
<evidence type="ECO:0000313" key="4">
    <source>
        <dbReference type="EMBL" id="MBW4709718.1"/>
    </source>
</evidence>
<comment type="caution">
    <text evidence="4">The sequence shown here is derived from an EMBL/GenBank/DDBJ whole genome shotgun (WGS) entry which is preliminary data.</text>
</comment>
<feature type="compositionally biased region" description="Polar residues" evidence="1">
    <location>
        <begin position="150"/>
        <end position="179"/>
    </location>
</feature>
<organism evidence="4 5">
    <name type="scientific">Roseobacter insulae</name>
    <dbReference type="NCBI Taxonomy" id="2859783"/>
    <lineage>
        <taxon>Bacteria</taxon>
        <taxon>Pseudomonadati</taxon>
        <taxon>Pseudomonadota</taxon>
        <taxon>Alphaproteobacteria</taxon>
        <taxon>Rhodobacterales</taxon>
        <taxon>Roseobacteraceae</taxon>
        <taxon>Roseobacter</taxon>
    </lineage>
</organism>
<feature type="domain" description="FecR protein" evidence="3">
    <location>
        <begin position="58"/>
        <end position="150"/>
    </location>
</feature>
<feature type="region of interest" description="Disordered" evidence="1">
    <location>
        <begin position="146"/>
        <end position="282"/>
    </location>
</feature>
<evidence type="ECO:0000259" key="3">
    <source>
        <dbReference type="Pfam" id="PF04773"/>
    </source>
</evidence>
<protein>
    <submittedName>
        <fullName evidence="4">FecR domain-containing protein</fullName>
    </submittedName>
</protein>
<feature type="signal peptide" evidence="2">
    <location>
        <begin position="1"/>
        <end position="21"/>
    </location>
</feature>
<feature type="chain" id="PRO_5040749555" evidence="2">
    <location>
        <begin position="22"/>
        <end position="282"/>
    </location>
</feature>
<dbReference type="RefSeq" id="WP_219505544.1">
    <property type="nucleotide sequence ID" value="NZ_JAHXDN010000005.1"/>
</dbReference>
<dbReference type="AlphaFoldDB" id="A0A9X1FZD2"/>
<feature type="compositionally biased region" description="Gly residues" evidence="1">
    <location>
        <begin position="219"/>
        <end position="282"/>
    </location>
</feature>
<dbReference type="PANTHER" id="PTHR38731">
    <property type="entry name" value="LIPL45-RELATED LIPOPROTEIN-RELATED"/>
    <property type="match status" value="1"/>
</dbReference>
<dbReference type="PANTHER" id="PTHR38731:SF3">
    <property type="entry name" value="BLL6125 PROTEIN"/>
    <property type="match status" value="1"/>
</dbReference>
<sequence>MRFLVQTVFFLLLFFSGAVHASSGWTVDRLGGKVTFAPDGKTWAPIELGQEVPNASWIHTGRDGRVVLRRNSERILIRPGSLAAIATWRQNGLNTKVVQHKGSVLLDLETRNRRHAKVNTPHLAAVVKGTVFEVTVNRRASSVRVDRGQVNVQREGSSQETSVTSGQKATVAPSVNTSVRVRAARPTKKTIDAVSKNLPAAASSSVSNRSQRSAAAGNNGIGNGNSGGNGNGNSGGDGNGNGGGNGNGNGGGNGNGNSGGYGNGNSGGNSGGNGNGNSGGNE</sequence>
<dbReference type="EMBL" id="JAHXDN010000005">
    <property type="protein sequence ID" value="MBW4709718.1"/>
    <property type="molecule type" value="Genomic_DNA"/>
</dbReference>
<evidence type="ECO:0000256" key="2">
    <source>
        <dbReference type="SAM" id="SignalP"/>
    </source>
</evidence>
<keyword evidence="5" id="KW-1185">Reference proteome</keyword>
<proteinExistence type="predicted"/>
<gene>
    <name evidence="4" type="ORF">KX928_18170</name>
</gene>
<accession>A0A9X1FZD2</accession>
<evidence type="ECO:0000313" key="5">
    <source>
        <dbReference type="Proteomes" id="UP001138661"/>
    </source>
</evidence>
<feature type="compositionally biased region" description="Low complexity" evidence="1">
    <location>
        <begin position="200"/>
        <end position="218"/>
    </location>
</feature>
<name>A0A9X1FZD2_9RHOB</name>
<dbReference type="Proteomes" id="UP001138661">
    <property type="component" value="Unassembled WGS sequence"/>
</dbReference>
<dbReference type="InterPro" id="IPR006860">
    <property type="entry name" value="FecR"/>
</dbReference>
<keyword evidence="2" id="KW-0732">Signal</keyword>